<dbReference type="Proteomes" id="UP000773850">
    <property type="component" value="Unassembled WGS sequence"/>
</dbReference>
<accession>A0ABQ7HDQ0</accession>
<reference evidence="1 2" key="1">
    <citation type="submission" date="2016-03" db="EMBL/GenBank/DDBJ databases">
        <title>Spore heat resistance.</title>
        <authorList>
            <person name="Boekhorst J."/>
            <person name="Berendsen E.M."/>
            <person name="Wells-Bennik M.H."/>
            <person name="Kuipers O.P."/>
        </authorList>
    </citation>
    <scope>NUCLEOTIDE SEQUENCE [LARGE SCALE GENOMIC DNA]</scope>
    <source>
        <strain evidence="1 2">GS8</strain>
    </source>
</reference>
<dbReference type="EMBL" id="LUCS01000028">
    <property type="protein sequence ID" value="KAF6510302.1"/>
    <property type="molecule type" value="Genomic_DNA"/>
</dbReference>
<proteinExistence type="predicted"/>
<dbReference type="InterPro" id="IPR025063">
    <property type="entry name" value="DUF4004"/>
</dbReference>
<gene>
    <name evidence="1" type="ORF">GS8_2459</name>
</gene>
<dbReference type="Pfam" id="PF13171">
    <property type="entry name" value="DUF4004"/>
    <property type="match status" value="1"/>
</dbReference>
<comment type="caution">
    <text evidence="1">The sequence shown here is derived from an EMBL/GenBank/DDBJ whole genome shotgun (WGS) entry which is preliminary data.</text>
</comment>
<protein>
    <recommendedName>
        <fullName evidence="3">Cytosolic protein</fullName>
    </recommendedName>
</protein>
<evidence type="ECO:0000313" key="1">
    <source>
        <dbReference type="EMBL" id="KAF6510302.1"/>
    </source>
</evidence>
<organism evidence="1 2">
    <name type="scientific">Geobacillus stearothermophilus</name>
    <name type="common">Bacillus stearothermophilus</name>
    <dbReference type="NCBI Taxonomy" id="1422"/>
    <lineage>
        <taxon>Bacteria</taxon>
        <taxon>Bacillati</taxon>
        <taxon>Bacillota</taxon>
        <taxon>Bacilli</taxon>
        <taxon>Bacillales</taxon>
        <taxon>Anoxybacillaceae</taxon>
        <taxon>Geobacillus</taxon>
    </lineage>
</organism>
<evidence type="ECO:0000313" key="2">
    <source>
        <dbReference type="Proteomes" id="UP000773850"/>
    </source>
</evidence>
<evidence type="ECO:0008006" key="3">
    <source>
        <dbReference type="Google" id="ProtNLM"/>
    </source>
</evidence>
<sequence>MRLMEQELISKKGLLELTGISYGQLYRDITAFWPCSFA</sequence>
<keyword evidence="2" id="KW-1185">Reference proteome</keyword>
<name>A0ABQ7HDQ0_GEOSE</name>